<dbReference type="PROSITE" id="PS50082">
    <property type="entry name" value="WD_REPEATS_2"/>
    <property type="match status" value="4"/>
</dbReference>
<evidence type="ECO:0000313" key="5">
    <source>
        <dbReference type="EMBL" id="MDG3005781.1"/>
    </source>
</evidence>
<dbReference type="CDD" id="cd00200">
    <property type="entry name" value="WD40"/>
    <property type="match status" value="1"/>
</dbReference>
<dbReference type="SMART" id="SM00228">
    <property type="entry name" value="PDZ"/>
    <property type="match status" value="1"/>
</dbReference>
<evidence type="ECO:0000256" key="3">
    <source>
        <dbReference type="PROSITE-ProRule" id="PRU00221"/>
    </source>
</evidence>
<dbReference type="InterPro" id="IPR036034">
    <property type="entry name" value="PDZ_sf"/>
</dbReference>
<keyword evidence="2" id="KW-0677">Repeat</keyword>
<dbReference type="Gene3D" id="2.130.10.10">
    <property type="entry name" value="YVTN repeat-like/Quinoprotein amine dehydrogenase"/>
    <property type="match status" value="3"/>
</dbReference>
<dbReference type="SUPFAM" id="SSF50156">
    <property type="entry name" value="PDZ domain-like"/>
    <property type="match status" value="1"/>
</dbReference>
<evidence type="ECO:0000256" key="2">
    <source>
        <dbReference type="ARBA" id="ARBA00022737"/>
    </source>
</evidence>
<dbReference type="Proteomes" id="UP001216907">
    <property type="component" value="Unassembled WGS sequence"/>
</dbReference>
<feature type="repeat" description="WD" evidence="3">
    <location>
        <begin position="225"/>
        <end position="267"/>
    </location>
</feature>
<dbReference type="PROSITE" id="PS50294">
    <property type="entry name" value="WD_REPEATS_REGION"/>
    <property type="match status" value="3"/>
</dbReference>
<dbReference type="InterPro" id="IPR001680">
    <property type="entry name" value="WD40_rpt"/>
</dbReference>
<protein>
    <recommendedName>
        <fullName evidence="4">PDZ domain-containing protein</fullName>
    </recommendedName>
</protein>
<dbReference type="PROSITE" id="PS00678">
    <property type="entry name" value="WD_REPEATS_1"/>
    <property type="match status" value="3"/>
</dbReference>
<dbReference type="Pfam" id="PF00400">
    <property type="entry name" value="WD40"/>
    <property type="match status" value="5"/>
</dbReference>
<dbReference type="InterPro" id="IPR036322">
    <property type="entry name" value="WD40_repeat_dom_sf"/>
</dbReference>
<dbReference type="InterPro" id="IPR015943">
    <property type="entry name" value="WD40/YVTN_repeat-like_dom_sf"/>
</dbReference>
<name>A0ABT6FDX7_9BACT</name>
<keyword evidence="1 3" id="KW-0853">WD repeat</keyword>
<sequence length="1160" mass="123093">MHADRSGSRSHPSPRRTRNLVASARAFAVALGVVLAGSGGSRGFAQTPPDDFLNPILTMNALGHTDLIQALAFTPDGKRLLTGGRDKVVHIWELDEGRPQLEGSIRPPMRRRGGRVYALAISSRVDANHQRLAAVAGMGAIGARGGILFYRIPGAAGRRAGDLAFELPPGRSDEPAATRRGHAGAVLGLAFSPDGGRLASCGDENDRTVRIWDLDGENPRSVAVLEGHAGSVKKVAFLDNDRLVSVGGAGDGSVRLWDAKTGRLLRVASPSAEALAKDAGKAVTITALAASPDGRHVVVGREDGNLERYDGAGLGGRLLLNPEKGLARRPVEALAFSPDGKTLAVSVLKNAATVEEFPSKDCDVELREMPAGRRIETVRTAKGLVMALAFSPDGRFLAMGGGDRQEVVLRDLRNPARADAGLQADGPGTMLWDVAFVDAKPTVAFRGSRAAGAAQHAWEGFDLAERRFQPVAVDAALQRSVATLEGWTFRPRAFDRVEIVPAQGEPIAVALNPLDVRWSSFTFIPPSAQAGHVAPCAAIGTEDGGILVYNLRDRSRTRLFLGHGGAVHAMAPSADGRWLVAASADMTLSLWNLAGCDVRTPLGADLGRDPQGRVVVTAVRPRSAAVRLGLKPGDVIAKLRRNSRREPLDVAKLDEAVAGLPPDLDDQAVLEVVRPGVAAPVGMVTPRADVPALSLFPAADREWVVWMPEGYYETSIAGDRRLLGWHVNHVDVTNPADFRSLPSDFHPMSRFETQLRRPAVIDALLRTGDPVAALATVQGPPIVRNPPVIRLIAPGPAAPGAEIVAAGADANLQIEAEASADRRIRSIVVHNGPRRLTERLAEPAVPLFRTVEAVRLAPDRNVVTVEAVDDLGVRAIQDFTIRLAAPLPAPLVRRDPRLVIRSIGVEEFPREDVGTIRNARRDAEELAAFFKEPDGRSHFADGAIDAQVLINPDSGAIAGLFDGLAEGVKAGRLKAGDTVVVVLESHLFKAGEGGSLVLAADSRATDATPKGASTGAIAERLEEVAAQGCFVLVLVDALHAGASPTARAAFKEWARDLSGRRGVVVAAASKHDPSERLEDHGAFARAVLSVATVAGGSAARSDADAPMTLYEFQAGVLRLVSELTARRQFAGFYPPETLSGWQKIRLFEPQPTPGDDLVRR</sequence>
<feature type="domain" description="PDZ" evidence="4">
    <location>
        <begin position="600"/>
        <end position="676"/>
    </location>
</feature>
<dbReference type="PANTHER" id="PTHR19848:SF8">
    <property type="entry name" value="F-BOX AND WD REPEAT DOMAIN CONTAINING 7"/>
    <property type="match status" value="1"/>
</dbReference>
<evidence type="ECO:0000256" key="1">
    <source>
        <dbReference type="ARBA" id="ARBA00022574"/>
    </source>
</evidence>
<feature type="repeat" description="WD" evidence="3">
    <location>
        <begin position="560"/>
        <end position="593"/>
    </location>
</feature>
<dbReference type="EMBL" id="JARRAG010000002">
    <property type="protein sequence ID" value="MDG3005781.1"/>
    <property type="molecule type" value="Genomic_DNA"/>
</dbReference>
<dbReference type="InterPro" id="IPR001478">
    <property type="entry name" value="PDZ"/>
</dbReference>
<feature type="repeat" description="WD" evidence="3">
    <location>
        <begin position="179"/>
        <end position="222"/>
    </location>
</feature>
<proteinExistence type="predicted"/>
<dbReference type="SMART" id="SM00320">
    <property type="entry name" value="WD40"/>
    <property type="match status" value="6"/>
</dbReference>
<dbReference type="InterPro" id="IPR019775">
    <property type="entry name" value="WD40_repeat_CS"/>
</dbReference>
<dbReference type="PANTHER" id="PTHR19848">
    <property type="entry name" value="WD40 REPEAT PROTEIN"/>
    <property type="match status" value="1"/>
</dbReference>
<gene>
    <name evidence="5" type="ORF">PZE19_18495</name>
</gene>
<dbReference type="RefSeq" id="WP_277862111.1">
    <property type="nucleotide sequence ID" value="NZ_JARRAG010000002.1"/>
</dbReference>
<keyword evidence="6" id="KW-1185">Reference proteome</keyword>
<comment type="caution">
    <text evidence="5">The sequence shown here is derived from an EMBL/GenBank/DDBJ whole genome shotgun (WGS) entry which is preliminary data.</text>
</comment>
<feature type="repeat" description="WD" evidence="3">
    <location>
        <begin position="61"/>
        <end position="102"/>
    </location>
</feature>
<evidence type="ECO:0000259" key="4">
    <source>
        <dbReference type="SMART" id="SM00228"/>
    </source>
</evidence>
<evidence type="ECO:0000313" key="6">
    <source>
        <dbReference type="Proteomes" id="UP001216907"/>
    </source>
</evidence>
<dbReference type="SUPFAM" id="SSF50978">
    <property type="entry name" value="WD40 repeat-like"/>
    <property type="match status" value="1"/>
</dbReference>
<dbReference type="Gene3D" id="2.30.42.10">
    <property type="match status" value="1"/>
</dbReference>
<accession>A0ABT6FDX7</accession>
<reference evidence="5 6" key="1">
    <citation type="submission" date="2023-03" db="EMBL/GenBank/DDBJ databases">
        <title>Paludisphaera mucosa sp. nov. a novel planctomycete from northern fen.</title>
        <authorList>
            <person name="Ivanova A."/>
        </authorList>
    </citation>
    <scope>NUCLEOTIDE SEQUENCE [LARGE SCALE GENOMIC DNA]</scope>
    <source>
        <strain evidence="5 6">Pla2</strain>
    </source>
</reference>
<organism evidence="5 6">
    <name type="scientific">Paludisphaera mucosa</name>
    <dbReference type="NCBI Taxonomy" id="3030827"/>
    <lineage>
        <taxon>Bacteria</taxon>
        <taxon>Pseudomonadati</taxon>
        <taxon>Planctomycetota</taxon>
        <taxon>Planctomycetia</taxon>
        <taxon>Isosphaerales</taxon>
        <taxon>Isosphaeraceae</taxon>
        <taxon>Paludisphaera</taxon>
    </lineage>
</organism>